<keyword evidence="9" id="KW-1185">Reference proteome</keyword>
<evidence type="ECO:0000256" key="4">
    <source>
        <dbReference type="ARBA" id="ARBA00022989"/>
    </source>
</evidence>
<feature type="transmembrane region" description="Helical" evidence="6">
    <location>
        <begin position="205"/>
        <end position="229"/>
    </location>
</feature>
<evidence type="ECO:0000256" key="2">
    <source>
        <dbReference type="ARBA" id="ARBA00022475"/>
    </source>
</evidence>
<evidence type="ECO:0000313" key="8">
    <source>
        <dbReference type="EMBL" id="GMA28977.1"/>
    </source>
</evidence>
<keyword evidence="2" id="KW-1003">Cell membrane</keyword>
<feature type="transmembrane region" description="Helical" evidence="6">
    <location>
        <begin position="380"/>
        <end position="400"/>
    </location>
</feature>
<gene>
    <name evidence="8" type="ORF">GCM10025874_22300</name>
</gene>
<dbReference type="GO" id="GO:0006825">
    <property type="term" value="P:copper ion transport"/>
    <property type="evidence" value="ECO:0007669"/>
    <property type="project" value="InterPro"/>
</dbReference>
<evidence type="ECO:0000256" key="6">
    <source>
        <dbReference type="SAM" id="Phobius"/>
    </source>
</evidence>
<feature type="transmembrane region" description="Helical" evidence="6">
    <location>
        <begin position="152"/>
        <end position="170"/>
    </location>
</feature>
<dbReference type="InterPro" id="IPR008457">
    <property type="entry name" value="Cu-R_CopD_dom"/>
</dbReference>
<proteinExistence type="predicted"/>
<sequence>MPHPLGHPLSDPEVGWTPVTRYLRIAAPAAVVLAAIVSLLIALAIGGGADAGLLDPGPAVRYGLPVAKLLVNLGAAAAIGALVLACFALKPGAREYDGAIDVAAAGAGLWTVASAAVALLNFMLLYNVPLSLDEQFGEQLAVFLTQIELGQAWLLTTLLAAVVTVLCLALRSPALIAGVAVLAAASLIPMAQQGHSAGATGHNEAITALGLHLLFAAVWLGGLVTIVLLHRELDRGRLAVVLARYSTVALICFIVVAISGYASAELRVGEPGQLLTPYGALVIIKASVLVVLGVFGFLQRRWAIRKLDHGGSKGWFWGLVVTEIAFMGIASGVAAALARTATPVPEEPEVSTPASILTEGTSLPPEPDFTRFFTEWSIDLAWLLICGFGIFFYLAAVVRLRRRGDRWPVLRTVLWVLGMIALFYVTGGGVQVYGVFLFSAHMLGHMVLSMFIPMLLVPAAPITLALRAIRKRQDGSRGPREWLMLLVHSSYGRFIVHPLVAAVIFAVSLMVFYYTPLFRWAVSDHLGHQWMIVHFLLSGYLFVQSLIGIDPVPYRAPYPMRLITLLLVMAFHAFFGLYLLEGSSLLLADWYGATGRPWLTDALADQRTGGGIAWGIGEVPTVLLAIIVAVSWSRSDAKETKRLDRKADRTDDAELKAYNEMLSKMGRRGGGQ</sequence>
<evidence type="ECO:0000259" key="7">
    <source>
        <dbReference type="Pfam" id="PF05425"/>
    </source>
</evidence>
<dbReference type="EMBL" id="BSUL01000001">
    <property type="protein sequence ID" value="GMA28977.1"/>
    <property type="molecule type" value="Genomic_DNA"/>
</dbReference>
<feature type="transmembrane region" description="Helical" evidence="6">
    <location>
        <begin position="561"/>
        <end position="580"/>
    </location>
</feature>
<feature type="transmembrane region" description="Helical" evidence="6">
    <location>
        <begin position="315"/>
        <end position="338"/>
    </location>
</feature>
<accession>A0AA37UM16</accession>
<dbReference type="InterPro" id="IPR032694">
    <property type="entry name" value="CopC/D"/>
</dbReference>
<keyword evidence="4 6" id="KW-1133">Transmembrane helix</keyword>
<dbReference type="GO" id="GO:0005886">
    <property type="term" value="C:plasma membrane"/>
    <property type="evidence" value="ECO:0007669"/>
    <property type="project" value="UniProtKB-SubCell"/>
</dbReference>
<dbReference type="PANTHER" id="PTHR34820">
    <property type="entry name" value="INNER MEMBRANE PROTEIN YEBZ"/>
    <property type="match status" value="1"/>
</dbReference>
<dbReference type="PANTHER" id="PTHR34820:SF4">
    <property type="entry name" value="INNER MEMBRANE PROTEIN YEBZ"/>
    <property type="match status" value="1"/>
</dbReference>
<feature type="transmembrane region" description="Helical" evidence="6">
    <location>
        <begin position="412"/>
        <end position="436"/>
    </location>
</feature>
<feature type="transmembrane region" description="Helical" evidence="6">
    <location>
        <begin position="527"/>
        <end position="549"/>
    </location>
</feature>
<feature type="transmembrane region" description="Helical" evidence="6">
    <location>
        <begin position="25"/>
        <end position="49"/>
    </location>
</feature>
<comment type="caution">
    <text evidence="8">The sequence shown here is derived from an EMBL/GenBank/DDBJ whole genome shotgun (WGS) entry which is preliminary data.</text>
</comment>
<evidence type="ECO:0000256" key="1">
    <source>
        <dbReference type="ARBA" id="ARBA00004651"/>
    </source>
</evidence>
<keyword evidence="5 6" id="KW-0472">Membrane</keyword>
<feature type="transmembrane region" description="Helical" evidence="6">
    <location>
        <begin position="612"/>
        <end position="632"/>
    </location>
</feature>
<feature type="transmembrane region" description="Helical" evidence="6">
    <location>
        <begin position="102"/>
        <end position="126"/>
    </location>
</feature>
<dbReference type="Pfam" id="PF05425">
    <property type="entry name" value="CopD"/>
    <property type="match status" value="1"/>
</dbReference>
<feature type="transmembrane region" description="Helical" evidence="6">
    <location>
        <begin position="274"/>
        <end position="295"/>
    </location>
</feature>
<keyword evidence="3 6" id="KW-0812">Transmembrane</keyword>
<feature type="domain" description="Copper resistance protein D" evidence="7">
    <location>
        <begin position="241"/>
        <end position="337"/>
    </location>
</feature>
<evidence type="ECO:0000256" key="3">
    <source>
        <dbReference type="ARBA" id="ARBA00022692"/>
    </source>
</evidence>
<feature type="transmembrane region" description="Helical" evidence="6">
    <location>
        <begin position="490"/>
        <end position="515"/>
    </location>
</feature>
<evidence type="ECO:0000313" key="9">
    <source>
        <dbReference type="Proteomes" id="UP001157160"/>
    </source>
</evidence>
<evidence type="ECO:0000256" key="5">
    <source>
        <dbReference type="ARBA" id="ARBA00023136"/>
    </source>
</evidence>
<feature type="transmembrane region" description="Helical" evidence="6">
    <location>
        <begin position="241"/>
        <end position="262"/>
    </location>
</feature>
<dbReference type="InterPro" id="IPR019108">
    <property type="entry name" value="Caa3_assmbl_CtaG-rel"/>
</dbReference>
<reference evidence="8 9" key="1">
    <citation type="journal article" date="2014" name="Int. J. Syst. Evol. Microbiol.">
        <title>Complete genome sequence of Corynebacterium casei LMG S-19264T (=DSM 44701T), isolated from a smear-ripened cheese.</title>
        <authorList>
            <consortium name="US DOE Joint Genome Institute (JGI-PGF)"/>
            <person name="Walter F."/>
            <person name="Albersmeier A."/>
            <person name="Kalinowski J."/>
            <person name="Ruckert C."/>
        </authorList>
    </citation>
    <scope>NUCLEOTIDE SEQUENCE [LARGE SCALE GENOMIC DNA]</scope>
    <source>
        <strain evidence="8 9">NBRC 112289</strain>
    </source>
</reference>
<feature type="transmembrane region" description="Helical" evidence="6">
    <location>
        <begin position="69"/>
        <end position="90"/>
    </location>
</feature>
<feature type="transmembrane region" description="Helical" evidence="6">
    <location>
        <begin position="442"/>
        <end position="469"/>
    </location>
</feature>
<organism evidence="8 9">
    <name type="scientific">Arenivirga flava</name>
    <dbReference type="NCBI Taxonomy" id="1930060"/>
    <lineage>
        <taxon>Bacteria</taxon>
        <taxon>Bacillati</taxon>
        <taxon>Actinomycetota</taxon>
        <taxon>Actinomycetes</taxon>
        <taxon>Micrococcales</taxon>
        <taxon>Microbacteriaceae</taxon>
        <taxon>Arenivirga</taxon>
    </lineage>
</organism>
<dbReference type="AlphaFoldDB" id="A0AA37UM16"/>
<dbReference type="Pfam" id="PF09678">
    <property type="entry name" value="Caa3_CtaG"/>
    <property type="match status" value="1"/>
</dbReference>
<dbReference type="Proteomes" id="UP001157160">
    <property type="component" value="Unassembled WGS sequence"/>
</dbReference>
<name>A0AA37UM16_9MICO</name>
<feature type="transmembrane region" description="Helical" evidence="6">
    <location>
        <begin position="175"/>
        <end position="193"/>
    </location>
</feature>
<protein>
    <submittedName>
        <fullName evidence="8">Copper resistance protein D</fullName>
    </submittedName>
</protein>
<comment type="subcellular location">
    <subcellularLocation>
        <location evidence="1">Cell membrane</location>
        <topology evidence="1">Multi-pass membrane protein</topology>
    </subcellularLocation>
</comment>